<protein>
    <recommendedName>
        <fullName evidence="7 8">2,3-dihydro-2,3-dihydroxybenzoate dehydrogenase</fullName>
        <ecNumber evidence="6 8">1.3.1.28</ecNumber>
    </recommendedName>
</protein>
<evidence type="ECO:0000256" key="2">
    <source>
        <dbReference type="ARBA" id="ARBA00006484"/>
    </source>
</evidence>
<comment type="pathway">
    <text evidence="1">Siderophore biosynthesis.</text>
</comment>
<comment type="similarity">
    <text evidence="2">Belongs to the short-chain dehydrogenases/reductases (SDR) family.</text>
</comment>
<organism evidence="9 10">
    <name type="scientific">Pectobacterium betavasculorum</name>
    <dbReference type="NCBI Taxonomy" id="55207"/>
    <lineage>
        <taxon>Bacteria</taxon>
        <taxon>Pseudomonadati</taxon>
        <taxon>Pseudomonadota</taxon>
        <taxon>Gammaproteobacteria</taxon>
        <taxon>Enterobacterales</taxon>
        <taxon>Pectobacteriaceae</taxon>
        <taxon>Pectobacterium</taxon>
    </lineage>
</organism>
<dbReference type="FunFam" id="3.40.50.720:FF:000160">
    <property type="entry name" value="2,3-dihydro-2,3-dihydroxybenzoate dehydrogenase"/>
    <property type="match status" value="1"/>
</dbReference>
<dbReference type="PRINTS" id="PR00080">
    <property type="entry name" value="SDRFAMILY"/>
</dbReference>
<evidence type="ECO:0000256" key="3">
    <source>
        <dbReference type="ARBA" id="ARBA00023002"/>
    </source>
</evidence>
<dbReference type="RefSeq" id="WP_039325844.1">
    <property type="nucleotide sequence ID" value="NZ_JQHM01000018.1"/>
</dbReference>
<dbReference type="STRING" id="55207.KP22_19845"/>
<evidence type="ECO:0000256" key="1">
    <source>
        <dbReference type="ARBA" id="ARBA00004924"/>
    </source>
</evidence>
<dbReference type="eggNOG" id="COG1028">
    <property type="taxonomic scope" value="Bacteria"/>
</dbReference>
<gene>
    <name evidence="9" type="ORF">KP22_19845</name>
</gene>
<dbReference type="EMBL" id="JQHM01000018">
    <property type="protein sequence ID" value="KFX00578.1"/>
    <property type="molecule type" value="Genomic_DNA"/>
</dbReference>
<dbReference type="InterPro" id="IPR036291">
    <property type="entry name" value="NAD(P)-bd_dom_sf"/>
</dbReference>
<dbReference type="Pfam" id="PF13561">
    <property type="entry name" value="adh_short_C2"/>
    <property type="match status" value="1"/>
</dbReference>
<dbReference type="EC" id="1.3.1.28" evidence="6 8"/>
<keyword evidence="3" id="KW-0560">Oxidoreductase</keyword>
<dbReference type="GO" id="GO:0008667">
    <property type="term" value="F:2,3-dihydro-2,3-dihydroxybenzoate dehydrogenase activity"/>
    <property type="evidence" value="ECO:0007669"/>
    <property type="project" value="UniProtKB-UniRule"/>
</dbReference>
<proteinExistence type="inferred from homology"/>
<dbReference type="InterPro" id="IPR002347">
    <property type="entry name" value="SDR_fam"/>
</dbReference>
<comment type="catalytic activity">
    <reaction evidence="5">
        <text>(2S,3S)-2,3-dihydroxy-2,3-dihydrobenzoate + NAD(+) = 2,3-dihydroxybenzoate + NADH + H(+)</text>
        <dbReference type="Rhea" id="RHEA:23824"/>
        <dbReference type="ChEBI" id="CHEBI:15378"/>
        <dbReference type="ChEBI" id="CHEBI:36654"/>
        <dbReference type="ChEBI" id="CHEBI:57540"/>
        <dbReference type="ChEBI" id="CHEBI:57945"/>
        <dbReference type="ChEBI" id="CHEBI:58764"/>
        <dbReference type="EC" id="1.3.1.28"/>
    </reaction>
</comment>
<dbReference type="NCBIfam" id="TIGR04316">
    <property type="entry name" value="dhbA_paeA"/>
    <property type="match status" value="1"/>
</dbReference>
<sequence length="261" mass="27783">MMNKAQPLQFDFSGQTVWVTGAASGIGESIARQFVALGANVIGFDRAFQHNVSPHNERRFTCVTLDISEPNSVAAVCRQLLAETGLDVLVNAAGILRLGDIDALSVDDWQQCINVNASGAFYLLNALVPHFKQQRRGAIVCVGSNAAHVPRMQMAAYCASKAALTSLSHCAGLELAPYGVRCNLVSPGSTDTPMQRGMWHSADAEQRTIAGFPDQYKLGIPLGKIAQPEEIANTVVFLASDLASHITMQDVVVDGGATLTA</sequence>
<evidence type="ECO:0000313" key="10">
    <source>
        <dbReference type="Proteomes" id="UP000032874"/>
    </source>
</evidence>
<evidence type="ECO:0000256" key="8">
    <source>
        <dbReference type="NCBIfam" id="TIGR04316"/>
    </source>
</evidence>
<comment type="caution">
    <text evidence="9">The sequence shown here is derived from an EMBL/GenBank/DDBJ whole genome shotgun (WGS) entry which is preliminary data.</text>
</comment>
<evidence type="ECO:0000313" key="9">
    <source>
        <dbReference type="EMBL" id="KFX00578.1"/>
    </source>
</evidence>
<dbReference type="AlphaFoldDB" id="A0A093TX48"/>
<evidence type="ECO:0000256" key="6">
    <source>
        <dbReference type="ARBA" id="ARBA00066334"/>
    </source>
</evidence>
<evidence type="ECO:0000256" key="4">
    <source>
        <dbReference type="ARBA" id="ARBA00023027"/>
    </source>
</evidence>
<dbReference type="GO" id="GO:0019290">
    <property type="term" value="P:siderophore biosynthetic process"/>
    <property type="evidence" value="ECO:0007669"/>
    <property type="project" value="InterPro"/>
</dbReference>
<dbReference type="InterPro" id="IPR020904">
    <property type="entry name" value="Sc_DH/Rdtase_CS"/>
</dbReference>
<dbReference type="PANTHER" id="PTHR24321">
    <property type="entry name" value="DEHYDROGENASES, SHORT CHAIN"/>
    <property type="match status" value="1"/>
</dbReference>
<dbReference type="Proteomes" id="UP000032874">
    <property type="component" value="Unassembled WGS sequence"/>
</dbReference>
<dbReference type="PRINTS" id="PR01397">
    <property type="entry name" value="DHBDHDRGNASE"/>
</dbReference>
<keyword evidence="4" id="KW-0520">NAD</keyword>
<dbReference type="InterPro" id="IPR003560">
    <property type="entry name" value="DHB_DH"/>
</dbReference>
<dbReference type="Gene3D" id="3.40.50.720">
    <property type="entry name" value="NAD(P)-binding Rossmann-like Domain"/>
    <property type="match status" value="1"/>
</dbReference>
<accession>A0A093TX48</accession>
<reference evidence="9 10" key="1">
    <citation type="submission" date="2014-08" db="EMBL/GenBank/DDBJ databases">
        <title>Genome sequences of NCPPB Pectobacterium isolates.</title>
        <authorList>
            <person name="Glover R.H."/>
            <person name="Sapp M."/>
            <person name="Elphinstone J."/>
        </authorList>
    </citation>
    <scope>NUCLEOTIDE SEQUENCE [LARGE SCALE GENOMIC DNA]</scope>
    <source>
        <strain evidence="9 10">NCPPB 2795</strain>
    </source>
</reference>
<evidence type="ECO:0000256" key="5">
    <source>
        <dbReference type="ARBA" id="ARBA00052874"/>
    </source>
</evidence>
<evidence type="ECO:0000256" key="7">
    <source>
        <dbReference type="ARBA" id="ARBA00067530"/>
    </source>
</evidence>
<dbReference type="PROSITE" id="PS00061">
    <property type="entry name" value="ADH_SHORT"/>
    <property type="match status" value="1"/>
</dbReference>
<name>A0A093TX48_9GAMM</name>
<dbReference type="PANTHER" id="PTHR24321:SF13">
    <property type="entry name" value="2,3-DIHYDRO-2,3-DIHYDROXYBENZOATE DEHYDROGENASE"/>
    <property type="match status" value="1"/>
</dbReference>
<dbReference type="NCBIfam" id="NF006074">
    <property type="entry name" value="PRK08220.1"/>
    <property type="match status" value="1"/>
</dbReference>
<dbReference type="SUPFAM" id="SSF51735">
    <property type="entry name" value="NAD(P)-binding Rossmann-fold domains"/>
    <property type="match status" value="1"/>
</dbReference>